<comment type="caution">
    <text evidence="2">The sequence shown here is derived from an EMBL/GenBank/DDBJ whole genome shotgun (WGS) entry which is preliminary data.</text>
</comment>
<organism evidence="2 3">
    <name type="scientific">Vespula maculifrons</name>
    <name type="common">Eastern yellow jacket</name>
    <name type="synonym">Wasp</name>
    <dbReference type="NCBI Taxonomy" id="7453"/>
    <lineage>
        <taxon>Eukaryota</taxon>
        <taxon>Metazoa</taxon>
        <taxon>Ecdysozoa</taxon>
        <taxon>Arthropoda</taxon>
        <taxon>Hexapoda</taxon>
        <taxon>Insecta</taxon>
        <taxon>Pterygota</taxon>
        <taxon>Neoptera</taxon>
        <taxon>Endopterygota</taxon>
        <taxon>Hymenoptera</taxon>
        <taxon>Apocrita</taxon>
        <taxon>Aculeata</taxon>
        <taxon>Vespoidea</taxon>
        <taxon>Vespidae</taxon>
        <taxon>Vespinae</taxon>
        <taxon>Vespula</taxon>
    </lineage>
</organism>
<reference evidence="2 3" key="1">
    <citation type="journal article" date="2024" name="Ann. Entomol. Soc. Am.">
        <title>Genomic analyses of the southern and eastern yellowjacket wasps (Hymenoptera: Vespidae) reveal evolutionary signatures of social life.</title>
        <authorList>
            <person name="Catto M.A."/>
            <person name="Caine P.B."/>
            <person name="Orr S.E."/>
            <person name="Hunt B.G."/>
            <person name="Goodisman M.A.D."/>
        </authorList>
    </citation>
    <scope>NUCLEOTIDE SEQUENCE [LARGE SCALE GENOMIC DNA]</scope>
    <source>
        <strain evidence="2">232</strain>
        <tissue evidence="2">Head and thorax</tissue>
    </source>
</reference>
<protein>
    <submittedName>
        <fullName evidence="2">Uncharacterized protein</fullName>
    </submittedName>
</protein>
<dbReference type="AlphaFoldDB" id="A0ABD2BK84"/>
<dbReference type="Proteomes" id="UP001607303">
    <property type="component" value="Unassembled WGS sequence"/>
</dbReference>
<feature type="region of interest" description="Disordered" evidence="1">
    <location>
        <begin position="1"/>
        <end position="25"/>
    </location>
</feature>
<feature type="compositionally biased region" description="Polar residues" evidence="1">
    <location>
        <begin position="58"/>
        <end position="69"/>
    </location>
</feature>
<gene>
    <name evidence="2" type="ORF">V1477_015276</name>
</gene>
<feature type="compositionally biased region" description="Basic and acidic residues" evidence="1">
    <location>
        <begin position="70"/>
        <end position="82"/>
    </location>
</feature>
<name>A0ABD2BK84_VESMC</name>
<dbReference type="EMBL" id="JAYRBN010000075">
    <property type="protein sequence ID" value="KAL2733035.1"/>
    <property type="molecule type" value="Genomic_DNA"/>
</dbReference>
<sequence length="96" mass="11208">MNVEEAEEAISMGKGRTRRQNDDAMRIKKEMRRRQQRFFAVHNEFSFAKTIHADANVSCKSNNSEQRNSAPDRPEGRPTSWEDQRVEFLWLQPVAG</sequence>
<keyword evidence="3" id="KW-1185">Reference proteome</keyword>
<feature type="region of interest" description="Disordered" evidence="1">
    <location>
        <begin position="58"/>
        <end position="82"/>
    </location>
</feature>
<evidence type="ECO:0000313" key="2">
    <source>
        <dbReference type="EMBL" id="KAL2733035.1"/>
    </source>
</evidence>
<evidence type="ECO:0000313" key="3">
    <source>
        <dbReference type="Proteomes" id="UP001607303"/>
    </source>
</evidence>
<proteinExistence type="predicted"/>
<evidence type="ECO:0000256" key="1">
    <source>
        <dbReference type="SAM" id="MobiDB-lite"/>
    </source>
</evidence>
<accession>A0ABD2BK84</accession>